<dbReference type="InterPro" id="IPR039298">
    <property type="entry name" value="ACOT13"/>
</dbReference>
<keyword evidence="5" id="KW-1185">Reference proteome</keyword>
<accession>A0A0J7XZU7</accession>
<dbReference type="Pfam" id="PF03061">
    <property type="entry name" value="4HBT"/>
    <property type="match status" value="1"/>
</dbReference>
<dbReference type="PANTHER" id="PTHR21660:SF1">
    <property type="entry name" value="ACYL-COENZYME A THIOESTERASE 13"/>
    <property type="match status" value="1"/>
</dbReference>
<evidence type="ECO:0000259" key="3">
    <source>
        <dbReference type="Pfam" id="PF03061"/>
    </source>
</evidence>
<dbReference type="EMBL" id="JACT01000001">
    <property type="protein sequence ID" value="KMS57196.1"/>
    <property type="molecule type" value="Genomic_DNA"/>
</dbReference>
<evidence type="ECO:0000256" key="1">
    <source>
        <dbReference type="ARBA" id="ARBA00008324"/>
    </source>
</evidence>
<gene>
    <name evidence="4" type="ORF">V473_02925</name>
</gene>
<dbReference type="STRING" id="1420583.V473_02925"/>
<comment type="similarity">
    <text evidence="1">Belongs to the thioesterase PaaI family.</text>
</comment>
<organism evidence="4 5">
    <name type="scientific">Sphingobium cupriresistens LL01</name>
    <dbReference type="NCBI Taxonomy" id="1420583"/>
    <lineage>
        <taxon>Bacteria</taxon>
        <taxon>Pseudomonadati</taxon>
        <taxon>Pseudomonadota</taxon>
        <taxon>Alphaproteobacteria</taxon>
        <taxon>Sphingomonadales</taxon>
        <taxon>Sphingomonadaceae</taxon>
        <taxon>Sphingobium</taxon>
    </lineage>
</organism>
<dbReference type="RefSeq" id="WP_066600294.1">
    <property type="nucleotide sequence ID" value="NZ_KQ130434.1"/>
</dbReference>
<comment type="caution">
    <text evidence="4">The sequence shown here is derived from an EMBL/GenBank/DDBJ whole genome shotgun (WGS) entry which is preliminary data.</text>
</comment>
<protein>
    <submittedName>
        <fullName evidence="4">Phenylacetic acid degradation protein</fullName>
    </submittedName>
</protein>
<dbReference type="GO" id="GO:0047617">
    <property type="term" value="F:fatty acyl-CoA hydrolase activity"/>
    <property type="evidence" value="ECO:0007669"/>
    <property type="project" value="InterPro"/>
</dbReference>
<evidence type="ECO:0000256" key="2">
    <source>
        <dbReference type="ARBA" id="ARBA00022801"/>
    </source>
</evidence>
<dbReference type="AlphaFoldDB" id="A0A0J7XZU7"/>
<evidence type="ECO:0000313" key="4">
    <source>
        <dbReference type="EMBL" id="KMS57196.1"/>
    </source>
</evidence>
<dbReference type="InterPro" id="IPR029069">
    <property type="entry name" value="HotDog_dom_sf"/>
</dbReference>
<feature type="domain" description="Thioesterase" evidence="3">
    <location>
        <begin position="63"/>
        <end position="136"/>
    </location>
</feature>
<keyword evidence="2" id="KW-0378">Hydrolase</keyword>
<sequence length="152" mass="16458">MEAGEKAIARRVTDGPRAGWLQWMEPVPDTFLTLLGPIYSQPDGAVRAIVELEPRVHHRNRLGSLHGGFLAAFADHAYFSAMVAVGRPAQASAVTVELSMQYMAAGRADHILRAQVELLGETGRLLFLRLTLAQDGRTIAASTATLRKAPEA</sequence>
<evidence type="ECO:0000313" key="5">
    <source>
        <dbReference type="Proteomes" id="UP000052232"/>
    </source>
</evidence>
<proteinExistence type="inferred from homology"/>
<dbReference type="SUPFAM" id="SSF54637">
    <property type="entry name" value="Thioesterase/thiol ester dehydrase-isomerase"/>
    <property type="match status" value="1"/>
</dbReference>
<dbReference type="PANTHER" id="PTHR21660">
    <property type="entry name" value="THIOESTERASE SUPERFAMILY MEMBER-RELATED"/>
    <property type="match status" value="1"/>
</dbReference>
<name>A0A0J7XZU7_9SPHN</name>
<dbReference type="InterPro" id="IPR003736">
    <property type="entry name" value="PAAI_dom"/>
</dbReference>
<reference evidence="4 5" key="1">
    <citation type="journal article" date="2015" name="G3 (Bethesda)">
        <title>Insights into Ongoing Evolution of the Hexachlorocyclohexane Catabolic Pathway from Comparative Genomics of Ten Sphingomonadaceae Strains.</title>
        <authorList>
            <person name="Pearce S.L."/>
            <person name="Oakeshott J.G."/>
            <person name="Pandey G."/>
        </authorList>
    </citation>
    <scope>NUCLEOTIDE SEQUENCE [LARGE SCALE GENOMIC DNA]</scope>
    <source>
        <strain evidence="4 5">LL01</strain>
    </source>
</reference>
<dbReference type="CDD" id="cd03443">
    <property type="entry name" value="PaaI_thioesterase"/>
    <property type="match status" value="1"/>
</dbReference>
<dbReference type="Gene3D" id="3.10.129.10">
    <property type="entry name" value="Hotdog Thioesterase"/>
    <property type="match status" value="1"/>
</dbReference>
<dbReference type="PATRIC" id="fig|1420583.3.peg.587"/>
<dbReference type="NCBIfam" id="TIGR00369">
    <property type="entry name" value="unchar_dom_1"/>
    <property type="match status" value="1"/>
</dbReference>
<dbReference type="InterPro" id="IPR006683">
    <property type="entry name" value="Thioestr_dom"/>
</dbReference>
<dbReference type="Proteomes" id="UP000052232">
    <property type="component" value="Unassembled WGS sequence"/>
</dbReference>